<reference evidence="7" key="1">
    <citation type="journal article" date="2014" name="Int. J. Syst. Evol. Microbiol.">
        <title>Complete genome sequence of Corynebacterium casei LMG S-19264T (=DSM 44701T), isolated from a smear-ripened cheese.</title>
        <authorList>
            <consortium name="US DOE Joint Genome Institute (JGI-PGF)"/>
            <person name="Walter F."/>
            <person name="Albersmeier A."/>
            <person name="Kalinowski J."/>
            <person name="Ruckert C."/>
        </authorList>
    </citation>
    <scope>NUCLEOTIDE SEQUENCE</scope>
    <source>
        <strain evidence="7">KCTC 42249</strain>
    </source>
</reference>
<reference evidence="7" key="2">
    <citation type="submission" date="2020-09" db="EMBL/GenBank/DDBJ databases">
        <authorList>
            <person name="Sun Q."/>
            <person name="Kim S."/>
        </authorList>
    </citation>
    <scope>NUCLEOTIDE SEQUENCE</scope>
    <source>
        <strain evidence="7">KCTC 42249</strain>
    </source>
</reference>
<dbReference type="GO" id="GO:0030313">
    <property type="term" value="C:cell envelope"/>
    <property type="evidence" value="ECO:0007669"/>
    <property type="project" value="UniProtKB-SubCell"/>
</dbReference>
<comment type="subcellular location">
    <subcellularLocation>
        <location evidence="1">Cell envelope</location>
    </subcellularLocation>
</comment>
<keyword evidence="4" id="KW-1133">Transmembrane helix</keyword>
<protein>
    <submittedName>
        <fullName evidence="7">Membrane protein</fullName>
    </submittedName>
</protein>
<keyword evidence="8" id="KW-1185">Reference proteome</keyword>
<dbReference type="Gene3D" id="2.40.30.170">
    <property type="match status" value="1"/>
</dbReference>
<accession>A0A8J3GLH2</accession>
<feature type="domain" description="Multidrug resistance protein MdtA-like barrel-sandwich hybrid" evidence="5">
    <location>
        <begin position="94"/>
        <end position="283"/>
    </location>
</feature>
<keyword evidence="4" id="KW-0812">Transmembrane</keyword>
<evidence type="ECO:0000259" key="6">
    <source>
        <dbReference type="Pfam" id="PF25963"/>
    </source>
</evidence>
<comment type="caution">
    <text evidence="7">The sequence shown here is derived from an EMBL/GenBank/DDBJ whole genome shotgun (WGS) entry which is preliminary data.</text>
</comment>
<dbReference type="PANTHER" id="PTHR30386:SF19">
    <property type="entry name" value="MULTIDRUG EXPORT PROTEIN EMRA-RELATED"/>
    <property type="match status" value="1"/>
</dbReference>
<proteinExistence type="predicted"/>
<evidence type="ECO:0000256" key="1">
    <source>
        <dbReference type="ARBA" id="ARBA00004196"/>
    </source>
</evidence>
<evidence type="ECO:0000259" key="5">
    <source>
        <dbReference type="Pfam" id="PF25917"/>
    </source>
</evidence>
<feature type="domain" description="p-hydroxybenzoic acid efflux pump subunit AaeA-like beta-barrel" evidence="6">
    <location>
        <begin position="290"/>
        <end position="379"/>
    </location>
</feature>
<dbReference type="SUPFAM" id="SSF111369">
    <property type="entry name" value="HlyD-like secretion proteins"/>
    <property type="match status" value="2"/>
</dbReference>
<gene>
    <name evidence="7" type="ORF">GCM10016234_15710</name>
</gene>
<dbReference type="InterPro" id="IPR050739">
    <property type="entry name" value="MFP"/>
</dbReference>
<dbReference type="EMBL" id="BMZQ01000001">
    <property type="protein sequence ID" value="GHD11977.1"/>
    <property type="molecule type" value="Genomic_DNA"/>
</dbReference>
<dbReference type="Pfam" id="PF25917">
    <property type="entry name" value="BSH_RND"/>
    <property type="match status" value="1"/>
</dbReference>
<dbReference type="RefSeq" id="WP_189502885.1">
    <property type="nucleotide sequence ID" value="NZ_BMZQ01000001.1"/>
</dbReference>
<dbReference type="Gene3D" id="2.40.50.100">
    <property type="match status" value="1"/>
</dbReference>
<dbReference type="PANTHER" id="PTHR30386">
    <property type="entry name" value="MEMBRANE FUSION SUBUNIT OF EMRAB-TOLC MULTIDRUG EFFLUX PUMP"/>
    <property type="match status" value="1"/>
</dbReference>
<feature type="compositionally biased region" description="Low complexity" evidence="3">
    <location>
        <begin position="29"/>
        <end position="47"/>
    </location>
</feature>
<evidence type="ECO:0000256" key="3">
    <source>
        <dbReference type="SAM" id="MobiDB-lite"/>
    </source>
</evidence>
<evidence type="ECO:0000256" key="4">
    <source>
        <dbReference type="SAM" id="Phobius"/>
    </source>
</evidence>
<feature type="region of interest" description="Disordered" evidence="3">
    <location>
        <begin position="1"/>
        <end position="50"/>
    </location>
</feature>
<evidence type="ECO:0000313" key="8">
    <source>
        <dbReference type="Proteomes" id="UP000630142"/>
    </source>
</evidence>
<dbReference type="Pfam" id="PF25963">
    <property type="entry name" value="Beta-barrel_AAEA"/>
    <property type="match status" value="1"/>
</dbReference>
<dbReference type="GO" id="GO:0055085">
    <property type="term" value="P:transmembrane transport"/>
    <property type="evidence" value="ECO:0007669"/>
    <property type="project" value="InterPro"/>
</dbReference>
<dbReference type="InterPro" id="IPR058625">
    <property type="entry name" value="MdtA-like_BSH"/>
</dbReference>
<dbReference type="AlphaFoldDB" id="A0A8J3GLH2"/>
<name>A0A8J3GLH2_9HYPH</name>
<sequence length="408" mass="42906">MSAVQKIDDEVETVEREAPKPVPAPAQAPAPTAAPVAAAAPAETPAQPKKKSSKMRYLVMAVVPLLLVGGGIYYWVTGGRFQETENANLRQARVTIASEIAGRITTVNLHENQTVKAGDLLFAVDPEPYRIALAQAEASLAGARLNVEQLRASLGQAEAQQRSEVGEVAYLQQELDRQTALSGKGVTTQSSLDTARRNLDKARDAERAAAQAVVGAKAALGGNPDIKTDEHPSVLAALATRDRAAYQLEQTTVNAPADGIVSQAASFKEGQFVSAGSSLFTLVETGDAWVEANFKETQLTHMKLGQKAEIELDTFPGRPIEATVDSIGAGTGAEFSLLPAQNATGNWVKVTQRIPVRLKINAADADLLLRTGMSATVNVDTGVTRGWGSLIGHAYAGPSAAPEAQAAN</sequence>
<keyword evidence="2" id="KW-0175">Coiled coil</keyword>
<keyword evidence="4" id="KW-0472">Membrane</keyword>
<evidence type="ECO:0000256" key="2">
    <source>
        <dbReference type="SAM" id="Coils"/>
    </source>
</evidence>
<evidence type="ECO:0000313" key="7">
    <source>
        <dbReference type="EMBL" id="GHD11977.1"/>
    </source>
</evidence>
<dbReference type="InterPro" id="IPR058634">
    <property type="entry name" value="AaeA-lik-b-barrel"/>
</dbReference>
<dbReference type="Proteomes" id="UP000630142">
    <property type="component" value="Unassembled WGS sequence"/>
</dbReference>
<organism evidence="7 8">
    <name type="scientific">Tianweitania populi</name>
    <dbReference type="NCBI Taxonomy" id="1607949"/>
    <lineage>
        <taxon>Bacteria</taxon>
        <taxon>Pseudomonadati</taxon>
        <taxon>Pseudomonadota</taxon>
        <taxon>Alphaproteobacteria</taxon>
        <taxon>Hyphomicrobiales</taxon>
        <taxon>Phyllobacteriaceae</taxon>
        <taxon>Tianweitania</taxon>
    </lineage>
</organism>
<feature type="transmembrane region" description="Helical" evidence="4">
    <location>
        <begin position="57"/>
        <end position="76"/>
    </location>
</feature>
<feature type="coiled-coil region" evidence="2">
    <location>
        <begin position="133"/>
        <end position="160"/>
    </location>
</feature>